<protein>
    <submittedName>
        <fullName evidence="1">Uncharacterized protein</fullName>
    </submittedName>
</protein>
<reference evidence="1" key="1">
    <citation type="journal article" date="2024" name="J. Gen. Virol.">
        <title>Novel phages of Pseudomonas syringae unveil numerous potential auxiliary metabolic genes.</title>
        <authorList>
            <person name="Feltin C."/>
            <person name="Garneau J.R."/>
            <person name="Morris C.E."/>
            <person name="Berard A."/>
            <person name="Torres-Barcelo C."/>
        </authorList>
    </citation>
    <scope>NUCLEOTIDE SEQUENCE</scope>
</reference>
<name>A0AAU6W3D7_9VIRU</name>
<sequence length="157" mass="17955">MNGSDVRKFIKQGEQATEVLEKLGYTYSAKAGEHPHWIAPVNPMDPILEALNKMIAEKVDADIKARIKDDPRGPNWHLVQPFEGKDFKVKPEAIPLNSQLRPFAFGPHFAGKLFRAIEIRYHRSTEYTGYAVLFHFNVRPYRPEVVWLPLSAVAFPN</sequence>
<evidence type="ECO:0000313" key="1">
    <source>
        <dbReference type="EMBL" id="XAI71023.1"/>
    </source>
</evidence>
<proteinExistence type="predicted"/>
<accession>A0AAU6W3D7</accession>
<gene>
    <name evidence="1" type="ORF">Lepni01_00023</name>
</gene>
<organism evidence="1">
    <name type="scientific">Pseudomonas phage Lepni01</name>
    <dbReference type="NCBI Taxonomy" id="3138536"/>
    <lineage>
        <taxon>Viruses</taxon>
    </lineage>
</organism>
<dbReference type="EMBL" id="PP179331">
    <property type="protein sequence ID" value="XAI71023.1"/>
    <property type="molecule type" value="Genomic_DNA"/>
</dbReference>